<name>A0A1E3QG59_LIPST</name>
<feature type="compositionally biased region" description="Basic and acidic residues" evidence="1">
    <location>
        <begin position="32"/>
        <end position="42"/>
    </location>
</feature>
<feature type="non-terminal residue" evidence="2">
    <location>
        <position position="56"/>
    </location>
</feature>
<feature type="region of interest" description="Disordered" evidence="1">
    <location>
        <begin position="32"/>
        <end position="56"/>
    </location>
</feature>
<evidence type="ECO:0000313" key="2">
    <source>
        <dbReference type="EMBL" id="ODQ76588.1"/>
    </source>
</evidence>
<sequence>MVGKRAAPVKKLRKHLRRYVTVVPVTSRLCSKHNEQHIERTGLGEQADEGGGTSQR</sequence>
<dbReference type="OrthoDB" id="2290473at2759"/>
<reference evidence="2 3" key="1">
    <citation type="journal article" date="2016" name="Proc. Natl. Acad. Sci. U.S.A.">
        <title>Comparative genomics of biotechnologically important yeasts.</title>
        <authorList>
            <person name="Riley R."/>
            <person name="Haridas S."/>
            <person name="Wolfe K.H."/>
            <person name="Lopes M.R."/>
            <person name="Hittinger C.T."/>
            <person name="Goeker M."/>
            <person name="Salamov A.A."/>
            <person name="Wisecaver J.H."/>
            <person name="Long T.M."/>
            <person name="Calvey C.H."/>
            <person name="Aerts A.L."/>
            <person name="Barry K.W."/>
            <person name="Choi C."/>
            <person name="Clum A."/>
            <person name="Coughlan A.Y."/>
            <person name="Deshpande S."/>
            <person name="Douglass A.P."/>
            <person name="Hanson S.J."/>
            <person name="Klenk H.-P."/>
            <person name="LaButti K.M."/>
            <person name="Lapidus A."/>
            <person name="Lindquist E.A."/>
            <person name="Lipzen A.M."/>
            <person name="Meier-Kolthoff J.P."/>
            <person name="Ohm R.A."/>
            <person name="Otillar R.P."/>
            <person name="Pangilinan J.L."/>
            <person name="Peng Y."/>
            <person name="Rokas A."/>
            <person name="Rosa C.A."/>
            <person name="Scheuner C."/>
            <person name="Sibirny A.A."/>
            <person name="Slot J.C."/>
            <person name="Stielow J.B."/>
            <person name="Sun H."/>
            <person name="Kurtzman C.P."/>
            <person name="Blackwell M."/>
            <person name="Grigoriev I.V."/>
            <person name="Jeffries T.W."/>
        </authorList>
    </citation>
    <scope>NUCLEOTIDE SEQUENCE [LARGE SCALE GENOMIC DNA]</scope>
    <source>
        <strain evidence="2 3">NRRL Y-11557</strain>
    </source>
</reference>
<accession>A0A1E3QG59</accession>
<organism evidence="2 3">
    <name type="scientific">Lipomyces starkeyi NRRL Y-11557</name>
    <dbReference type="NCBI Taxonomy" id="675824"/>
    <lineage>
        <taxon>Eukaryota</taxon>
        <taxon>Fungi</taxon>
        <taxon>Dikarya</taxon>
        <taxon>Ascomycota</taxon>
        <taxon>Saccharomycotina</taxon>
        <taxon>Lipomycetes</taxon>
        <taxon>Lipomycetales</taxon>
        <taxon>Lipomycetaceae</taxon>
        <taxon>Lipomyces</taxon>
    </lineage>
</organism>
<proteinExistence type="predicted"/>
<evidence type="ECO:0000256" key="1">
    <source>
        <dbReference type="SAM" id="MobiDB-lite"/>
    </source>
</evidence>
<gene>
    <name evidence="2" type="ORF">LIPSTDRAFT_67523</name>
</gene>
<evidence type="ECO:0000313" key="3">
    <source>
        <dbReference type="Proteomes" id="UP000094385"/>
    </source>
</evidence>
<keyword evidence="3" id="KW-1185">Reference proteome</keyword>
<protein>
    <submittedName>
        <fullName evidence="2">Uncharacterized protein</fullName>
    </submittedName>
</protein>
<dbReference type="AlphaFoldDB" id="A0A1E3QG59"/>
<dbReference type="Proteomes" id="UP000094385">
    <property type="component" value="Unassembled WGS sequence"/>
</dbReference>
<dbReference type="EMBL" id="KV454289">
    <property type="protein sequence ID" value="ODQ76588.1"/>
    <property type="molecule type" value="Genomic_DNA"/>
</dbReference>